<organism evidence="2 3">
    <name type="scientific">Arabis alpina</name>
    <name type="common">Alpine rock-cress</name>
    <dbReference type="NCBI Taxonomy" id="50452"/>
    <lineage>
        <taxon>Eukaryota</taxon>
        <taxon>Viridiplantae</taxon>
        <taxon>Streptophyta</taxon>
        <taxon>Embryophyta</taxon>
        <taxon>Tracheophyta</taxon>
        <taxon>Spermatophyta</taxon>
        <taxon>Magnoliopsida</taxon>
        <taxon>eudicotyledons</taxon>
        <taxon>Gunneridae</taxon>
        <taxon>Pentapetalae</taxon>
        <taxon>rosids</taxon>
        <taxon>malvids</taxon>
        <taxon>Brassicales</taxon>
        <taxon>Brassicaceae</taxon>
        <taxon>Arabideae</taxon>
        <taxon>Arabis</taxon>
    </lineage>
</organism>
<keyword evidence="3" id="KW-1185">Reference proteome</keyword>
<dbReference type="PANTHER" id="PTHR13366">
    <property type="entry name" value="MALARIA ANTIGEN-RELATED"/>
    <property type="match status" value="1"/>
</dbReference>
<dbReference type="eggNOG" id="KOG4535">
    <property type="taxonomic scope" value="Eukaryota"/>
</dbReference>
<gene>
    <name evidence="2" type="ORF">AALP_AAs74321U000100</name>
</gene>
<dbReference type="InterPro" id="IPR016024">
    <property type="entry name" value="ARM-type_fold"/>
</dbReference>
<evidence type="ECO:0000313" key="3">
    <source>
        <dbReference type="Proteomes" id="UP000029120"/>
    </source>
</evidence>
<keyword evidence="1" id="KW-0677">Repeat</keyword>
<dbReference type="Pfam" id="PF02985">
    <property type="entry name" value="HEAT"/>
    <property type="match status" value="1"/>
</dbReference>
<dbReference type="InterPro" id="IPR000357">
    <property type="entry name" value="HEAT"/>
</dbReference>
<sequence>YDGCEWKSGVLLTLFHFAEQLSDASTCIEALQVLRAMALNYPTLVSAYWERVSILVYKLLQSVVDEDSPTTWKASTRDCVGYIGDKVLTAAIKVLDGCLRAISGFKGTEDLQYDRLIDTPFTSDCIRSIRISSAPSYGFVEPEFGQEPIFQAGCDQWSEAIRKHIVLVLHHGSAVVRSCTVTCFAGITSSIFASFNKQEKDFITSSLITAALHDKTPSVRSAACRAIGVISCFPETSLCAGIYENFIIAVEANTRDPLTSVRITASWALANVCDSLRYRVDDMSFEGSKTTSQVVDSLIECSLRLTEDGDKVKSNAVRALGSISKYVKLRCMTSIKSLDEGVLPLAHQHSSNSHHLPCAGDSSWLERTVQAFLSCVTTGNVKVQWNVCHALSNLFSNETIKLQDMDWAPSVFSILLLLLRDASNFKIRIQAAAALAVPTTPL</sequence>
<dbReference type="InterPro" id="IPR011989">
    <property type="entry name" value="ARM-like"/>
</dbReference>
<evidence type="ECO:0008006" key="4">
    <source>
        <dbReference type="Google" id="ProtNLM"/>
    </source>
</evidence>
<dbReference type="InterPro" id="IPR052107">
    <property type="entry name" value="HEAT6"/>
</dbReference>
<proteinExistence type="predicted"/>
<dbReference type="Gramene" id="KFK23021">
    <property type="protein sequence ID" value="KFK23021"/>
    <property type="gene ID" value="AALP_AAs74321U000100"/>
</dbReference>
<dbReference type="Gene3D" id="1.25.10.10">
    <property type="entry name" value="Leucine-rich Repeat Variant"/>
    <property type="match status" value="2"/>
</dbReference>
<accession>A0A087FZG9</accession>
<dbReference type="EMBL" id="KL983321">
    <property type="protein sequence ID" value="KFK23021.1"/>
    <property type="molecule type" value="Genomic_DNA"/>
</dbReference>
<evidence type="ECO:0000313" key="2">
    <source>
        <dbReference type="EMBL" id="KFK23021.1"/>
    </source>
</evidence>
<protein>
    <recommendedName>
        <fullName evidence="4">DUF4042 domain-containing protein</fullName>
    </recommendedName>
</protein>
<dbReference type="Proteomes" id="UP000029120">
    <property type="component" value="Unassembled WGS sequence"/>
</dbReference>
<dbReference type="AlphaFoldDB" id="A0A087FZG9"/>
<name>A0A087FZG9_ARAAL</name>
<dbReference type="SUPFAM" id="SSF48371">
    <property type="entry name" value="ARM repeat"/>
    <property type="match status" value="1"/>
</dbReference>
<feature type="non-terminal residue" evidence="2">
    <location>
        <position position="1"/>
    </location>
</feature>
<dbReference type="OMA" id="WAFANIC"/>
<feature type="non-terminal residue" evidence="2">
    <location>
        <position position="442"/>
    </location>
</feature>
<dbReference type="PANTHER" id="PTHR13366:SF0">
    <property type="entry name" value="HEAT REPEAT-CONTAINING PROTEIN 6"/>
    <property type="match status" value="1"/>
</dbReference>
<dbReference type="OrthoDB" id="1057371at2759"/>
<reference evidence="3" key="1">
    <citation type="journal article" date="2015" name="Nat. Plants">
        <title>Genome expansion of Arabis alpina linked with retrotransposition and reduced symmetric DNA methylation.</title>
        <authorList>
            <person name="Willing E.M."/>
            <person name="Rawat V."/>
            <person name="Mandakova T."/>
            <person name="Maumus F."/>
            <person name="James G.V."/>
            <person name="Nordstroem K.J."/>
            <person name="Becker C."/>
            <person name="Warthmann N."/>
            <person name="Chica C."/>
            <person name="Szarzynska B."/>
            <person name="Zytnicki M."/>
            <person name="Albani M.C."/>
            <person name="Kiefer C."/>
            <person name="Bergonzi S."/>
            <person name="Castaings L."/>
            <person name="Mateos J.L."/>
            <person name="Berns M.C."/>
            <person name="Bujdoso N."/>
            <person name="Piofczyk T."/>
            <person name="de Lorenzo L."/>
            <person name="Barrero-Sicilia C."/>
            <person name="Mateos I."/>
            <person name="Piednoel M."/>
            <person name="Hagmann J."/>
            <person name="Chen-Min-Tao R."/>
            <person name="Iglesias-Fernandez R."/>
            <person name="Schuster S.C."/>
            <person name="Alonso-Blanco C."/>
            <person name="Roudier F."/>
            <person name="Carbonero P."/>
            <person name="Paz-Ares J."/>
            <person name="Davis S.J."/>
            <person name="Pecinka A."/>
            <person name="Quesneville H."/>
            <person name="Colot V."/>
            <person name="Lysak M.A."/>
            <person name="Weigel D."/>
            <person name="Coupland G."/>
            <person name="Schneeberger K."/>
        </authorList>
    </citation>
    <scope>NUCLEOTIDE SEQUENCE [LARGE SCALE GENOMIC DNA]</scope>
    <source>
        <strain evidence="3">cv. Pajares</strain>
    </source>
</reference>
<evidence type="ECO:0000256" key="1">
    <source>
        <dbReference type="ARBA" id="ARBA00022737"/>
    </source>
</evidence>